<evidence type="ECO:0000256" key="3">
    <source>
        <dbReference type="ARBA" id="ARBA00022552"/>
    </source>
</evidence>
<keyword evidence="5 9" id="KW-0540">Nuclease</keyword>
<dbReference type="PANTHER" id="PTHR11207">
    <property type="entry name" value="RIBONUCLEASE III"/>
    <property type="match status" value="1"/>
</dbReference>
<reference evidence="13" key="1">
    <citation type="submission" date="2017-09" db="EMBL/GenBank/DDBJ databases">
        <title>Depth-based differentiation of microbial function through sediment-hosted aquifers and enrichment of novel symbionts in the deep terrestrial subsurface.</title>
        <authorList>
            <person name="Probst A.J."/>
            <person name="Ladd B."/>
            <person name="Jarett J.K."/>
            <person name="Geller-Mcgrath D.E."/>
            <person name="Sieber C.M.K."/>
            <person name="Emerson J.B."/>
            <person name="Anantharaman K."/>
            <person name="Thomas B.C."/>
            <person name="Malmstrom R."/>
            <person name="Stieglmeier M."/>
            <person name="Klingl A."/>
            <person name="Woyke T."/>
            <person name="Ryan C.M."/>
            <person name="Banfield J.F."/>
        </authorList>
    </citation>
    <scope>NUCLEOTIDE SEQUENCE [LARGE SCALE GENOMIC DNA]</scope>
</reference>
<feature type="domain" description="DRBM" evidence="10">
    <location>
        <begin position="159"/>
        <end position="228"/>
    </location>
</feature>
<dbReference type="PROSITE" id="PS50137">
    <property type="entry name" value="DS_RBD"/>
    <property type="match status" value="1"/>
</dbReference>
<gene>
    <name evidence="9 12" type="primary">rnc</name>
    <name evidence="12" type="ORF">COS59_00425</name>
</gene>
<evidence type="ECO:0000259" key="11">
    <source>
        <dbReference type="PROSITE" id="PS50142"/>
    </source>
</evidence>
<dbReference type="FunFam" id="1.10.1520.10:FF:000001">
    <property type="entry name" value="Ribonuclease 3"/>
    <property type="match status" value="1"/>
</dbReference>
<accession>A0A2M7B893</accession>
<dbReference type="CDD" id="cd00593">
    <property type="entry name" value="RIBOc"/>
    <property type="match status" value="1"/>
</dbReference>
<dbReference type="InterPro" id="IPR014720">
    <property type="entry name" value="dsRBD_dom"/>
</dbReference>
<dbReference type="InterPro" id="IPR036389">
    <property type="entry name" value="RNase_III_sf"/>
</dbReference>
<name>A0A2M7B893_9BACT</name>
<keyword evidence="9" id="KW-0699">rRNA-binding</keyword>
<dbReference type="Proteomes" id="UP000230131">
    <property type="component" value="Unassembled WGS sequence"/>
</dbReference>
<dbReference type="InterPro" id="IPR000999">
    <property type="entry name" value="RNase_III_dom"/>
</dbReference>
<dbReference type="Pfam" id="PF14622">
    <property type="entry name" value="Ribonucleas_3_3"/>
    <property type="match status" value="1"/>
</dbReference>
<feature type="active site" evidence="9">
    <location>
        <position position="121"/>
    </location>
</feature>
<comment type="function">
    <text evidence="9">Digests double-stranded RNA. Involved in the processing of primary rRNA transcript to yield the immediate precursors to the large and small rRNAs (23S and 16S). Processes some mRNAs, and tRNAs when they are encoded in the rRNA operon. Processes pre-crRNA and tracrRNA of type II CRISPR loci if present in the organism.</text>
</comment>
<sequence length="229" mass="26200">MKIEDFEKNIEIEFKNKALLYESLAHRSYLNENPNWQYSHNERLEYLGDAVLELIVSEFLFSRYQNYPEGQLTAVRAALVNFQFLAKIAKNIHLDDFIFLSRGEAQDTSKAKEVILANTFEAVLGAIYLDKGYQTASEFVKKHILINTEEIIEKGLYKDPKSLLQEIIQDRLRVTPTYGVLSESGLDHQKVFKIGVYFNGDLIAEAEGLSKQEGEVKAAEKALEKISEK</sequence>
<proteinExistence type="inferred from homology"/>
<dbReference type="AlphaFoldDB" id="A0A2M7B893"/>
<keyword evidence="9" id="KW-0460">Magnesium</keyword>
<comment type="catalytic activity">
    <reaction evidence="1 9">
        <text>Endonucleolytic cleavage to 5'-phosphomonoester.</text>
        <dbReference type="EC" id="3.1.26.3"/>
    </reaction>
</comment>
<keyword evidence="9" id="KW-0963">Cytoplasm</keyword>
<dbReference type="Pfam" id="PF00035">
    <property type="entry name" value="dsrm"/>
    <property type="match status" value="1"/>
</dbReference>
<comment type="subunit">
    <text evidence="9">Homodimer.</text>
</comment>
<dbReference type="GO" id="GO:0003725">
    <property type="term" value="F:double-stranded RNA binding"/>
    <property type="evidence" value="ECO:0007669"/>
    <property type="project" value="TreeGrafter"/>
</dbReference>
<dbReference type="EMBL" id="PEVH01000016">
    <property type="protein sequence ID" value="PIU99312.1"/>
    <property type="molecule type" value="Genomic_DNA"/>
</dbReference>
<feature type="binding site" evidence="9">
    <location>
        <position position="118"/>
    </location>
    <ligand>
        <name>Mg(2+)</name>
        <dbReference type="ChEBI" id="CHEBI:18420"/>
    </ligand>
</feature>
<dbReference type="SMART" id="SM00358">
    <property type="entry name" value="DSRM"/>
    <property type="match status" value="1"/>
</dbReference>
<keyword evidence="9" id="KW-0479">Metal-binding</keyword>
<dbReference type="GO" id="GO:0008033">
    <property type="term" value="P:tRNA processing"/>
    <property type="evidence" value="ECO:0007669"/>
    <property type="project" value="UniProtKB-KW"/>
</dbReference>
<comment type="caution">
    <text evidence="12">The sequence shown here is derived from an EMBL/GenBank/DDBJ whole genome shotgun (WGS) entry which is preliminary data.</text>
</comment>
<feature type="active site" evidence="9">
    <location>
        <position position="49"/>
    </location>
</feature>
<dbReference type="GO" id="GO:0046872">
    <property type="term" value="F:metal ion binding"/>
    <property type="evidence" value="ECO:0007669"/>
    <property type="project" value="UniProtKB-KW"/>
</dbReference>
<dbReference type="SUPFAM" id="SSF54768">
    <property type="entry name" value="dsRNA-binding domain-like"/>
    <property type="match status" value="1"/>
</dbReference>
<dbReference type="InterPro" id="IPR011907">
    <property type="entry name" value="RNase_III"/>
</dbReference>
<dbReference type="HAMAP" id="MF_00104">
    <property type="entry name" value="RNase_III"/>
    <property type="match status" value="1"/>
</dbReference>
<dbReference type="Gene3D" id="1.10.1520.10">
    <property type="entry name" value="Ribonuclease III domain"/>
    <property type="match status" value="1"/>
</dbReference>
<dbReference type="GO" id="GO:0006397">
    <property type="term" value="P:mRNA processing"/>
    <property type="evidence" value="ECO:0007669"/>
    <property type="project" value="UniProtKB-UniRule"/>
</dbReference>
<evidence type="ECO:0000313" key="12">
    <source>
        <dbReference type="EMBL" id="PIU99312.1"/>
    </source>
</evidence>
<evidence type="ECO:0000259" key="10">
    <source>
        <dbReference type="PROSITE" id="PS50137"/>
    </source>
</evidence>
<dbReference type="GO" id="GO:0019843">
    <property type="term" value="F:rRNA binding"/>
    <property type="evidence" value="ECO:0007669"/>
    <property type="project" value="UniProtKB-KW"/>
</dbReference>
<evidence type="ECO:0000256" key="7">
    <source>
        <dbReference type="ARBA" id="ARBA00022801"/>
    </source>
</evidence>
<dbReference type="PANTHER" id="PTHR11207:SF0">
    <property type="entry name" value="RIBONUCLEASE 3"/>
    <property type="match status" value="1"/>
</dbReference>
<dbReference type="CDD" id="cd10845">
    <property type="entry name" value="DSRM_RNAse_III_family"/>
    <property type="match status" value="1"/>
</dbReference>
<keyword evidence="7 9" id="KW-0378">Hydrolase</keyword>
<evidence type="ECO:0000256" key="8">
    <source>
        <dbReference type="ARBA" id="ARBA00022884"/>
    </source>
</evidence>
<dbReference type="GO" id="GO:0006364">
    <property type="term" value="P:rRNA processing"/>
    <property type="evidence" value="ECO:0007669"/>
    <property type="project" value="UniProtKB-UniRule"/>
</dbReference>
<dbReference type="SMART" id="SM00535">
    <property type="entry name" value="RIBOc"/>
    <property type="match status" value="1"/>
</dbReference>
<dbReference type="NCBIfam" id="TIGR02191">
    <property type="entry name" value="RNaseIII"/>
    <property type="match status" value="1"/>
</dbReference>
<keyword evidence="8 9" id="KW-0694">RNA-binding</keyword>
<evidence type="ECO:0000256" key="4">
    <source>
        <dbReference type="ARBA" id="ARBA00022664"/>
    </source>
</evidence>
<dbReference type="PROSITE" id="PS00517">
    <property type="entry name" value="RNASE_3_1"/>
    <property type="match status" value="1"/>
</dbReference>
<dbReference type="Gene3D" id="3.30.160.20">
    <property type="match status" value="1"/>
</dbReference>
<feature type="binding site" evidence="9">
    <location>
        <position position="121"/>
    </location>
    <ligand>
        <name>Mg(2+)</name>
        <dbReference type="ChEBI" id="CHEBI:18420"/>
    </ligand>
</feature>
<evidence type="ECO:0000256" key="5">
    <source>
        <dbReference type="ARBA" id="ARBA00022722"/>
    </source>
</evidence>
<dbReference type="SUPFAM" id="SSF69065">
    <property type="entry name" value="RNase III domain-like"/>
    <property type="match status" value="1"/>
</dbReference>
<dbReference type="GO" id="GO:0005737">
    <property type="term" value="C:cytoplasm"/>
    <property type="evidence" value="ECO:0007669"/>
    <property type="project" value="UniProtKB-SubCell"/>
</dbReference>
<dbReference type="GO" id="GO:0004525">
    <property type="term" value="F:ribonuclease III activity"/>
    <property type="evidence" value="ECO:0007669"/>
    <property type="project" value="UniProtKB-UniRule"/>
</dbReference>
<evidence type="ECO:0000256" key="2">
    <source>
        <dbReference type="ARBA" id="ARBA00010183"/>
    </source>
</evidence>
<evidence type="ECO:0000256" key="1">
    <source>
        <dbReference type="ARBA" id="ARBA00000109"/>
    </source>
</evidence>
<keyword evidence="6 9" id="KW-0255">Endonuclease</keyword>
<feature type="domain" description="RNase III" evidence="11">
    <location>
        <begin position="3"/>
        <end position="132"/>
    </location>
</feature>
<protein>
    <recommendedName>
        <fullName evidence="9">Ribonuclease 3</fullName>
        <ecNumber evidence="9">3.1.26.3</ecNumber>
    </recommendedName>
    <alternativeName>
        <fullName evidence="9">Ribonuclease III</fullName>
        <shortName evidence="9">RNase III</shortName>
    </alternativeName>
</protein>
<organism evidence="12 13">
    <name type="scientific">Candidatus Wolfebacteria bacterium CG03_land_8_20_14_0_80_36_15</name>
    <dbReference type="NCBI Taxonomy" id="1975067"/>
    <lineage>
        <taxon>Bacteria</taxon>
        <taxon>Candidatus Wolfeibacteriota</taxon>
    </lineage>
</organism>
<comment type="subcellular location">
    <subcellularLocation>
        <location evidence="9">Cytoplasm</location>
    </subcellularLocation>
</comment>
<dbReference type="GO" id="GO:0010468">
    <property type="term" value="P:regulation of gene expression"/>
    <property type="evidence" value="ECO:0007669"/>
    <property type="project" value="TreeGrafter"/>
</dbReference>
<dbReference type="PROSITE" id="PS50142">
    <property type="entry name" value="RNASE_3_2"/>
    <property type="match status" value="1"/>
</dbReference>
<keyword evidence="4 9" id="KW-0507">mRNA processing</keyword>
<comment type="similarity">
    <text evidence="2">Belongs to the ribonuclease III family.</text>
</comment>
<feature type="binding site" evidence="9">
    <location>
        <position position="45"/>
    </location>
    <ligand>
        <name>Mg(2+)</name>
        <dbReference type="ChEBI" id="CHEBI:18420"/>
    </ligand>
</feature>
<keyword evidence="9" id="KW-0819">tRNA processing</keyword>
<comment type="cofactor">
    <cofactor evidence="9">
        <name>Mg(2+)</name>
        <dbReference type="ChEBI" id="CHEBI:18420"/>
    </cofactor>
</comment>
<evidence type="ECO:0000313" key="13">
    <source>
        <dbReference type="Proteomes" id="UP000230131"/>
    </source>
</evidence>
<evidence type="ECO:0000256" key="6">
    <source>
        <dbReference type="ARBA" id="ARBA00022759"/>
    </source>
</evidence>
<evidence type="ECO:0000256" key="9">
    <source>
        <dbReference type="HAMAP-Rule" id="MF_00104"/>
    </source>
</evidence>
<dbReference type="EC" id="3.1.26.3" evidence="9"/>
<keyword evidence="3 9" id="KW-0698">rRNA processing</keyword>